<name>A0ABR8S2G7_9MICO</name>
<keyword evidence="5 6" id="KW-0472">Membrane</keyword>
<dbReference type="NCBIfam" id="NF001923">
    <property type="entry name" value="PRK00701.1"/>
    <property type="match status" value="1"/>
</dbReference>
<dbReference type="PANTHER" id="PTHR11706">
    <property type="entry name" value="SOLUTE CARRIER PROTEIN FAMILY 11 MEMBER"/>
    <property type="match status" value="1"/>
</dbReference>
<feature type="transmembrane region" description="Helical" evidence="6">
    <location>
        <begin position="262"/>
        <end position="287"/>
    </location>
</feature>
<evidence type="ECO:0000256" key="5">
    <source>
        <dbReference type="ARBA" id="ARBA00023136"/>
    </source>
</evidence>
<organism evidence="7 8">
    <name type="scientific">Microbacterium pullorum</name>
    <dbReference type="NCBI Taxonomy" id="2762236"/>
    <lineage>
        <taxon>Bacteria</taxon>
        <taxon>Bacillati</taxon>
        <taxon>Actinomycetota</taxon>
        <taxon>Actinomycetes</taxon>
        <taxon>Micrococcales</taxon>
        <taxon>Microbacteriaceae</taxon>
        <taxon>Microbacterium</taxon>
    </lineage>
</organism>
<feature type="transmembrane region" description="Helical" evidence="6">
    <location>
        <begin position="164"/>
        <end position="184"/>
    </location>
</feature>
<evidence type="ECO:0000313" key="7">
    <source>
        <dbReference type="EMBL" id="MBD7957544.1"/>
    </source>
</evidence>
<evidence type="ECO:0000313" key="8">
    <source>
        <dbReference type="Proteomes" id="UP000648352"/>
    </source>
</evidence>
<evidence type="ECO:0000256" key="4">
    <source>
        <dbReference type="ARBA" id="ARBA00022989"/>
    </source>
</evidence>
<feature type="transmembrane region" description="Helical" evidence="6">
    <location>
        <begin position="55"/>
        <end position="73"/>
    </location>
</feature>
<feature type="transmembrane region" description="Helical" evidence="6">
    <location>
        <begin position="307"/>
        <end position="334"/>
    </location>
</feature>
<dbReference type="InterPro" id="IPR001046">
    <property type="entry name" value="NRAMP_fam"/>
</dbReference>
<keyword evidence="3 6" id="KW-0812">Transmembrane</keyword>
<dbReference type="RefSeq" id="WP_191718734.1">
    <property type="nucleotide sequence ID" value="NZ_JACSQP010000004.1"/>
</dbReference>
<dbReference type="NCBIfam" id="NF037982">
    <property type="entry name" value="Nramp_1"/>
    <property type="match status" value="1"/>
</dbReference>
<comment type="caution">
    <text evidence="7">The sequence shown here is derived from an EMBL/GenBank/DDBJ whole genome shotgun (WGS) entry which is preliminary data.</text>
</comment>
<dbReference type="Proteomes" id="UP000648352">
    <property type="component" value="Unassembled WGS sequence"/>
</dbReference>
<evidence type="ECO:0000256" key="6">
    <source>
        <dbReference type="SAM" id="Phobius"/>
    </source>
</evidence>
<comment type="subcellular location">
    <subcellularLocation>
        <location evidence="1">Membrane</location>
        <topology evidence="1">Multi-pass membrane protein</topology>
    </subcellularLocation>
</comment>
<feature type="transmembrane region" description="Helical" evidence="6">
    <location>
        <begin position="132"/>
        <end position="152"/>
    </location>
</feature>
<feature type="transmembrane region" description="Helical" evidence="6">
    <location>
        <begin position="405"/>
        <end position="430"/>
    </location>
</feature>
<keyword evidence="4 6" id="KW-1133">Transmembrane helix</keyword>
<feature type="transmembrane region" description="Helical" evidence="6">
    <location>
        <begin position="370"/>
        <end position="393"/>
    </location>
</feature>
<feature type="transmembrane region" description="Helical" evidence="6">
    <location>
        <begin position="346"/>
        <end position="364"/>
    </location>
</feature>
<feature type="transmembrane region" description="Helical" evidence="6">
    <location>
        <begin position="204"/>
        <end position="222"/>
    </location>
</feature>
<gene>
    <name evidence="7" type="ORF">H9651_07820</name>
</gene>
<keyword evidence="2" id="KW-0813">Transport</keyword>
<sequence>MPKTASSEPQPALAPARRGPAATRLAWLLGPAIVAGVAYLDPGNVASNMTAGARYGYLLVWVVVIGNVMAWLIQYLSAKLGIVTGQSLPEVLGQRLRNPWGRRAYWLQAELVAMATDIAEVIGGAVALHLLFGIPLVWGGVITGVVSIGLLLLQSRRGPRAFEFVIAGLVLIIAIGFVFGVFVVPPDPAGVVGGLVPRFEGADSVLLAASILGATIMPHAIYAHSALSRDRFAPTTGADAGTLDDRRGITAARLLRATKWDVTIAMAVAGTVNLCILLLAAAALAGVPGTDSLEGAYAALRDGIGPLVATLFAVGLLASGLASTAVGAYAGAEIMHGLLHVRVPLILRRLVTLIPALVVLAIGFDPTLALILSQVVLSFGIPFALVPLVTLTARRDVLGAHRNRAWTTIAGVAASVFLIALNALLLWLVLTGA</sequence>
<dbReference type="Pfam" id="PF01566">
    <property type="entry name" value="Nramp"/>
    <property type="match status" value="1"/>
</dbReference>
<proteinExistence type="predicted"/>
<evidence type="ECO:0000256" key="1">
    <source>
        <dbReference type="ARBA" id="ARBA00004141"/>
    </source>
</evidence>
<keyword evidence="8" id="KW-1185">Reference proteome</keyword>
<evidence type="ECO:0000256" key="2">
    <source>
        <dbReference type="ARBA" id="ARBA00022448"/>
    </source>
</evidence>
<feature type="transmembrane region" description="Helical" evidence="6">
    <location>
        <begin position="21"/>
        <end position="40"/>
    </location>
</feature>
<feature type="transmembrane region" description="Helical" evidence="6">
    <location>
        <begin position="104"/>
        <end position="126"/>
    </location>
</feature>
<dbReference type="PRINTS" id="PR00447">
    <property type="entry name" value="NATRESASSCMP"/>
</dbReference>
<reference evidence="7 8" key="1">
    <citation type="submission" date="2020-08" db="EMBL/GenBank/DDBJ databases">
        <title>A Genomic Blueprint of the Chicken Gut Microbiome.</title>
        <authorList>
            <person name="Gilroy R."/>
            <person name="Ravi A."/>
            <person name="Getino M."/>
            <person name="Pursley I."/>
            <person name="Horton D.L."/>
            <person name="Alikhan N.-F."/>
            <person name="Baker D."/>
            <person name="Gharbi K."/>
            <person name="Hall N."/>
            <person name="Watson M."/>
            <person name="Adriaenssens E.M."/>
            <person name="Foster-Nyarko E."/>
            <person name="Jarju S."/>
            <person name="Secka A."/>
            <person name="Antonio M."/>
            <person name="Oren A."/>
            <person name="Chaudhuri R."/>
            <person name="La Ragione R.M."/>
            <person name="Hildebrand F."/>
            <person name="Pallen M.J."/>
        </authorList>
    </citation>
    <scope>NUCLEOTIDE SEQUENCE [LARGE SCALE GENOMIC DNA]</scope>
    <source>
        <strain evidence="7 8">Sa4CUA7</strain>
    </source>
</reference>
<accession>A0ABR8S2G7</accession>
<dbReference type="PANTHER" id="PTHR11706:SF33">
    <property type="entry name" value="NATURAL RESISTANCE-ASSOCIATED MACROPHAGE PROTEIN 2"/>
    <property type="match status" value="1"/>
</dbReference>
<dbReference type="NCBIfam" id="TIGR01197">
    <property type="entry name" value="nramp"/>
    <property type="match status" value="1"/>
</dbReference>
<dbReference type="EMBL" id="JACSQP010000004">
    <property type="protein sequence ID" value="MBD7957544.1"/>
    <property type="molecule type" value="Genomic_DNA"/>
</dbReference>
<protein>
    <submittedName>
        <fullName evidence="7">Nramp family divalent metal transporter</fullName>
    </submittedName>
</protein>
<evidence type="ECO:0000256" key="3">
    <source>
        <dbReference type="ARBA" id="ARBA00022692"/>
    </source>
</evidence>